<dbReference type="PANTHER" id="PTHR15615:SF108">
    <property type="entry name" value="PROTEIN CNPPD1"/>
    <property type="match status" value="1"/>
</dbReference>
<dbReference type="Gene3D" id="1.10.472.10">
    <property type="entry name" value="Cyclin-like"/>
    <property type="match status" value="1"/>
</dbReference>
<dbReference type="Pfam" id="PF08613">
    <property type="entry name" value="Cyclin"/>
    <property type="match status" value="1"/>
</dbReference>
<evidence type="ECO:0000313" key="1">
    <source>
        <dbReference type="EMBL" id="KAK2953950.1"/>
    </source>
</evidence>
<dbReference type="SUPFAM" id="SSF47954">
    <property type="entry name" value="Cyclin-like"/>
    <property type="match status" value="1"/>
</dbReference>
<gene>
    <name evidence="1" type="ORF">BLNAU_11052</name>
</gene>
<evidence type="ECO:0000313" key="2">
    <source>
        <dbReference type="Proteomes" id="UP001281761"/>
    </source>
</evidence>
<protein>
    <recommendedName>
        <fullName evidence="3">Cyclin N-terminal domain-containing protein</fullName>
    </recommendedName>
</protein>
<dbReference type="Proteomes" id="UP001281761">
    <property type="component" value="Unassembled WGS sequence"/>
</dbReference>
<dbReference type="InterPro" id="IPR036915">
    <property type="entry name" value="Cyclin-like_sf"/>
</dbReference>
<dbReference type="CDD" id="cd20557">
    <property type="entry name" value="CYCLIN_ScPCL1-like"/>
    <property type="match status" value="1"/>
</dbReference>
<dbReference type="EMBL" id="JARBJD010000084">
    <property type="protein sequence ID" value="KAK2953950.1"/>
    <property type="molecule type" value="Genomic_DNA"/>
</dbReference>
<sequence>MEIDPPHHKESEWSRSNCQNDPSLIVFSVSPSGSSLHDCPRLPVIRQQTLSTPPTDAALQNDSNEAAGLGGYMELKSTSNTTSEQSAINPLYECPSDLQCLHTTPYYNYSTEIPTEPFPNQLPVNPDNRSPFSHQFSADAPIFVPSRLNTSTTKSCLPSPFREDALPSPILDTERMTDQLIQFTAYCITSVAKANTKSHPRQDVDNVLVYLLQRMRKHAELRPSELMQALAFMDDLSHSFPVSGFAMDTGNCVLATIVCVMIAHKFNSDKPYSNAWWAQVFGVQLSVLNQSEESVLQMLNWKLEIPLDVYRRYYVALVEGSEKKVSKQPN</sequence>
<proteinExistence type="predicted"/>
<reference evidence="1 2" key="1">
    <citation type="journal article" date="2022" name="bioRxiv">
        <title>Genomics of Preaxostyla Flagellates Illuminates Evolutionary Transitions and the Path Towards Mitochondrial Loss.</title>
        <authorList>
            <person name="Novak L.V.F."/>
            <person name="Treitli S.C."/>
            <person name="Pyrih J."/>
            <person name="Halakuc P."/>
            <person name="Pipaliya S.V."/>
            <person name="Vacek V."/>
            <person name="Brzon O."/>
            <person name="Soukal P."/>
            <person name="Eme L."/>
            <person name="Dacks J.B."/>
            <person name="Karnkowska A."/>
            <person name="Elias M."/>
            <person name="Hampl V."/>
        </authorList>
    </citation>
    <scope>NUCLEOTIDE SEQUENCE [LARGE SCALE GENOMIC DNA]</scope>
    <source>
        <strain evidence="1">NAU3</strain>
        <tissue evidence="1">Gut</tissue>
    </source>
</reference>
<comment type="caution">
    <text evidence="1">The sequence shown here is derived from an EMBL/GenBank/DDBJ whole genome shotgun (WGS) entry which is preliminary data.</text>
</comment>
<dbReference type="PANTHER" id="PTHR15615">
    <property type="match status" value="1"/>
</dbReference>
<accession>A0ABQ9XSU9</accession>
<keyword evidence="2" id="KW-1185">Reference proteome</keyword>
<organism evidence="1 2">
    <name type="scientific">Blattamonas nauphoetae</name>
    <dbReference type="NCBI Taxonomy" id="2049346"/>
    <lineage>
        <taxon>Eukaryota</taxon>
        <taxon>Metamonada</taxon>
        <taxon>Preaxostyla</taxon>
        <taxon>Oxymonadida</taxon>
        <taxon>Blattamonas</taxon>
    </lineage>
</organism>
<dbReference type="InterPro" id="IPR013922">
    <property type="entry name" value="Cyclin_PHO80-like"/>
</dbReference>
<evidence type="ECO:0008006" key="3">
    <source>
        <dbReference type="Google" id="ProtNLM"/>
    </source>
</evidence>
<name>A0ABQ9XSU9_9EUKA</name>